<evidence type="ECO:0000256" key="3">
    <source>
        <dbReference type="ARBA" id="ARBA00022989"/>
    </source>
</evidence>
<gene>
    <name evidence="7" type="ORF">ACJRO7_013941</name>
</gene>
<dbReference type="PANTHER" id="PTHR31234:SF2">
    <property type="entry name" value="OS05G0199100 PROTEIN"/>
    <property type="match status" value="1"/>
</dbReference>
<comment type="subcellular location">
    <subcellularLocation>
        <location evidence="1">Membrane</location>
        <topology evidence="1">Single-pass membrane protein</topology>
    </subcellularLocation>
</comment>
<evidence type="ECO:0000259" key="6">
    <source>
        <dbReference type="Pfam" id="PF03168"/>
    </source>
</evidence>
<keyword evidence="2 5" id="KW-0812">Transmembrane</keyword>
<name>A0ABD3KZA4_EUCGL</name>
<evidence type="ECO:0000313" key="8">
    <source>
        <dbReference type="Proteomes" id="UP001634007"/>
    </source>
</evidence>
<dbReference type="InterPro" id="IPR004864">
    <property type="entry name" value="LEA_2"/>
</dbReference>
<sequence length="237" mass="25253">MDVEHSRANSAVVLAHSNRECPISIPAAAAAGQPPQLPPSPVCEKCIYPCFKFSTIAATVFVCILFVVIPALMIPDFRVVPASSSGSFNVSASVISVGCDVRIGVVNPSSYFRVNYTGVRATLKYGGKRLSGASLDPFVLGKGKQATVAAVFKSNLSNSRNSWQAVTLDSSVSSGEVSVDIDLEVGRRIGLGEWWISAFDVTISCRDMIFTSPSSEGQDWALITPSELCDIGFFGYI</sequence>
<dbReference type="Pfam" id="PF03168">
    <property type="entry name" value="LEA_2"/>
    <property type="match status" value="1"/>
</dbReference>
<reference evidence="7 8" key="1">
    <citation type="submission" date="2024-11" db="EMBL/GenBank/DDBJ databases">
        <title>Chromosome-level genome assembly of Eucalyptus globulus Labill. provides insights into its genome evolution.</title>
        <authorList>
            <person name="Li X."/>
        </authorList>
    </citation>
    <scope>NUCLEOTIDE SEQUENCE [LARGE SCALE GENOMIC DNA]</scope>
    <source>
        <strain evidence="7">CL2024</strain>
        <tissue evidence="7">Fresh tender leaves</tissue>
    </source>
</reference>
<keyword evidence="4 5" id="KW-0472">Membrane</keyword>
<accession>A0ABD3KZA4</accession>
<organism evidence="7 8">
    <name type="scientific">Eucalyptus globulus</name>
    <name type="common">Tasmanian blue gum</name>
    <dbReference type="NCBI Taxonomy" id="34317"/>
    <lineage>
        <taxon>Eukaryota</taxon>
        <taxon>Viridiplantae</taxon>
        <taxon>Streptophyta</taxon>
        <taxon>Embryophyta</taxon>
        <taxon>Tracheophyta</taxon>
        <taxon>Spermatophyta</taxon>
        <taxon>Magnoliopsida</taxon>
        <taxon>eudicotyledons</taxon>
        <taxon>Gunneridae</taxon>
        <taxon>Pentapetalae</taxon>
        <taxon>rosids</taxon>
        <taxon>malvids</taxon>
        <taxon>Myrtales</taxon>
        <taxon>Myrtaceae</taxon>
        <taxon>Myrtoideae</taxon>
        <taxon>Eucalypteae</taxon>
        <taxon>Eucalyptus</taxon>
    </lineage>
</organism>
<evidence type="ECO:0000256" key="1">
    <source>
        <dbReference type="ARBA" id="ARBA00004167"/>
    </source>
</evidence>
<feature type="domain" description="Late embryogenesis abundant protein LEA-2 subgroup" evidence="6">
    <location>
        <begin position="105"/>
        <end position="206"/>
    </location>
</feature>
<dbReference type="Proteomes" id="UP001634007">
    <property type="component" value="Unassembled WGS sequence"/>
</dbReference>
<evidence type="ECO:0000256" key="4">
    <source>
        <dbReference type="ARBA" id="ARBA00023136"/>
    </source>
</evidence>
<keyword evidence="3 5" id="KW-1133">Transmembrane helix</keyword>
<dbReference type="EMBL" id="JBJKBG010000003">
    <property type="protein sequence ID" value="KAL3744753.1"/>
    <property type="molecule type" value="Genomic_DNA"/>
</dbReference>
<feature type="transmembrane region" description="Helical" evidence="5">
    <location>
        <begin position="55"/>
        <end position="74"/>
    </location>
</feature>
<evidence type="ECO:0000313" key="7">
    <source>
        <dbReference type="EMBL" id="KAL3744753.1"/>
    </source>
</evidence>
<protein>
    <recommendedName>
        <fullName evidence="6">Late embryogenesis abundant protein LEA-2 subgroup domain-containing protein</fullName>
    </recommendedName>
</protein>
<dbReference type="AlphaFoldDB" id="A0ABD3KZA4"/>
<keyword evidence="8" id="KW-1185">Reference proteome</keyword>
<comment type="caution">
    <text evidence="7">The sequence shown here is derived from an EMBL/GenBank/DDBJ whole genome shotgun (WGS) entry which is preliminary data.</text>
</comment>
<evidence type="ECO:0000256" key="2">
    <source>
        <dbReference type="ARBA" id="ARBA00022692"/>
    </source>
</evidence>
<evidence type="ECO:0000256" key="5">
    <source>
        <dbReference type="SAM" id="Phobius"/>
    </source>
</evidence>
<proteinExistence type="predicted"/>
<dbReference type="PANTHER" id="PTHR31234">
    <property type="entry name" value="LATE EMBRYOGENESIS ABUNDANT (LEA) HYDROXYPROLINE-RICH GLYCOPROTEIN FAMILY"/>
    <property type="match status" value="1"/>
</dbReference>
<dbReference type="GO" id="GO:0016020">
    <property type="term" value="C:membrane"/>
    <property type="evidence" value="ECO:0007669"/>
    <property type="project" value="UniProtKB-SubCell"/>
</dbReference>
<dbReference type="InterPro" id="IPR044839">
    <property type="entry name" value="NDR1-like"/>
</dbReference>